<keyword evidence="4" id="KW-0997">Cell inner membrane</keyword>
<evidence type="ECO:0000256" key="7">
    <source>
        <dbReference type="ARBA" id="ARBA00023136"/>
    </source>
</evidence>
<keyword evidence="2 8" id="KW-0813">Transport</keyword>
<dbReference type="InterPro" id="IPR000515">
    <property type="entry name" value="MetI-like"/>
</dbReference>
<dbReference type="Proteomes" id="UP000273977">
    <property type="component" value="Unassembled WGS sequence"/>
</dbReference>
<dbReference type="PROSITE" id="PS50928">
    <property type="entry name" value="ABC_TM1"/>
    <property type="match status" value="1"/>
</dbReference>
<dbReference type="InterPro" id="IPR035906">
    <property type="entry name" value="MetI-like_sf"/>
</dbReference>
<evidence type="ECO:0000256" key="2">
    <source>
        <dbReference type="ARBA" id="ARBA00022448"/>
    </source>
</evidence>
<protein>
    <submittedName>
        <fullName evidence="10">ABC transporter permease</fullName>
    </submittedName>
</protein>
<dbReference type="GO" id="GO:0055085">
    <property type="term" value="P:transmembrane transport"/>
    <property type="evidence" value="ECO:0007669"/>
    <property type="project" value="InterPro"/>
</dbReference>
<name>A0A3N4GBG5_9LACT</name>
<feature type="transmembrane region" description="Helical" evidence="8">
    <location>
        <begin position="126"/>
        <end position="145"/>
    </location>
</feature>
<evidence type="ECO:0000313" key="11">
    <source>
        <dbReference type="Proteomes" id="UP000273977"/>
    </source>
</evidence>
<dbReference type="EMBL" id="RKMG01000050">
    <property type="protein sequence ID" value="RPA55900.1"/>
    <property type="molecule type" value="Genomic_DNA"/>
</dbReference>
<dbReference type="GO" id="GO:0005886">
    <property type="term" value="C:plasma membrane"/>
    <property type="evidence" value="ECO:0007669"/>
    <property type="project" value="UniProtKB-SubCell"/>
</dbReference>
<dbReference type="Gene3D" id="1.10.3720.10">
    <property type="entry name" value="MetI-like"/>
    <property type="match status" value="1"/>
</dbReference>
<feature type="transmembrane region" description="Helical" evidence="8">
    <location>
        <begin position="229"/>
        <end position="249"/>
    </location>
</feature>
<evidence type="ECO:0000256" key="1">
    <source>
        <dbReference type="ARBA" id="ARBA00004429"/>
    </source>
</evidence>
<dbReference type="PANTHER" id="PTHR43357:SF4">
    <property type="entry name" value="INNER MEMBRANE ABC TRANSPORTER PERMEASE PROTEIN YDCV"/>
    <property type="match status" value="1"/>
</dbReference>
<comment type="similarity">
    <text evidence="8">Belongs to the binding-protein-dependent transport system permease family.</text>
</comment>
<proteinExistence type="inferred from homology"/>
<feature type="domain" description="ABC transmembrane type-1" evidence="9">
    <location>
        <begin position="61"/>
        <end position="249"/>
    </location>
</feature>
<evidence type="ECO:0000256" key="3">
    <source>
        <dbReference type="ARBA" id="ARBA00022475"/>
    </source>
</evidence>
<sequence length="263" mass="28819">MKKSVFISTLGILVLVFLLLPLCITVITSFGTASTIQFPIKGFTLDWFLVVFQNEAFKNSMIVSLIIGFSSVIVALIIGIPVAYFIARGHFKGKEQLNQFFLSPSIIPGMVIGYVMFQVISAQLNLPIFLGLFISHLIISLPYVIRVVGASLTNFDESIEEAAWTLGMTRGETFIKIVLPNIKAGLLSAFLMAFINSFNNIPVSLFLTGPGVSTLPITLMSYLEFNYDPSVSALSTLLMFLTIIIMLLVEKLVGISTNTQTNA</sequence>
<evidence type="ECO:0000259" key="9">
    <source>
        <dbReference type="PROSITE" id="PS50928"/>
    </source>
</evidence>
<keyword evidence="11" id="KW-1185">Reference proteome</keyword>
<evidence type="ECO:0000313" key="10">
    <source>
        <dbReference type="EMBL" id="RPA55900.1"/>
    </source>
</evidence>
<dbReference type="CDD" id="cd06261">
    <property type="entry name" value="TM_PBP2"/>
    <property type="match status" value="1"/>
</dbReference>
<evidence type="ECO:0000256" key="8">
    <source>
        <dbReference type="RuleBase" id="RU363032"/>
    </source>
</evidence>
<evidence type="ECO:0000256" key="5">
    <source>
        <dbReference type="ARBA" id="ARBA00022692"/>
    </source>
</evidence>
<feature type="transmembrane region" description="Helical" evidence="8">
    <location>
        <begin position="99"/>
        <end position="120"/>
    </location>
</feature>
<dbReference type="PANTHER" id="PTHR43357">
    <property type="entry name" value="INNER MEMBRANE ABC TRANSPORTER PERMEASE PROTEIN YDCV"/>
    <property type="match status" value="1"/>
</dbReference>
<feature type="transmembrane region" description="Helical" evidence="8">
    <location>
        <begin position="60"/>
        <end position="87"/>
    </location>
</feature>
<keyword evidence="3" id="KW-1003">Cell membrane</keyword>
<comment type="subcellular location">
    <subcellularLocation>
        <location evidence="1">Cell inner membrane</location>
        <topology evidence="1">Multi-pass membrane protein</topology>
    </subcellularLocation>
    <subcellularLocation>
        <location evidence="8">Cell membrane</location>
        <topology evidence="8">Multi-pass membrane protein</topology>
    </subcellularLocation>
</comment>
<evidence type="ECO:0000256" key="4">
    <source>
        <dbReference type="ARBA" id="ARBA00022519"/>
    </source>
</evidence>
<accession>A0A3N4GBG5</accession>
<organism evidence="10 11">
    <name type="scientific">Aerococcus agrisoli</name>
    <dbReference type="NCBI Taxonomy" id="2487350"/>
    <lineage>
        <taxon>Bacteria</taxon>
        <taxon>Bacillati</taxon>
        <taxon>Bacillota</taxon>
        <taxon>Bacilli</taxon>
        <taxon>Lactobacillales</taxon>
        <taxon>Aerococcaceae</taxon>
        <taxon>Aerococcus</taxon>
    </lineage>
</organism>
<reference evidence="10 11" key="1">
    <citation type="submission" date="2018-11" db="EMBL/GenBank/DDBJ databases">
        <title>Aerococcus sp. SJQ22, whole genome shotgun sequence.</title>
        <authorList>
            <person name="Sun L."/>
            <person name="Gao X."/>
            <person name="Chen W."/>
            <person name="Huang K."/>
        </authorList>
    </citation>
    <scope>NUCLEOTIDE SEQUENCE [LARGE SCALE GENOMIC DNA]</scope>
    <source>
        <strain evidence="10 11">SJQ22</strain>
    </source>
</reference>
<feature type="transmembrane region" description="Helical" evidence="8">
    <location>
        <begin position="12"/>
        <end position="40"/>
    </location>
</feature>
<dbReference type="OrthoDB" id="9782004at2"/>
<dbReference type="AlphaFoldDB" id="A0A3N4GBG5"/>
<dbReference type="SUPFAM" id="SSF161098">
    <property type="entry name" value="MetI-like"/>
    <property type="match status" value="1"/>
</dbReference>
<evidence type="ECO:0000256" key="6">
    <source>
        <dbReference type="ARBA" id="ARBA00022989"/>
    </source>
</evidence>
<keyword evidence="7 8" id="KW-0472">Membrane</keyword>
<gene>
    <name evidence="10" type="ORF">EF384_09275</name>
</gene>
<dbReference type="RefSeq" id="WP_123781386.1">
    <property type="nucleotide sequence ID" value="NZ_RKMG01000050.1"/>
</dbReference>
<keyword evidence="6 8" id="KW-1133">Transmembrane helix</keyword>
<keyword evidence="5 8" id="KW-0812">Transmembrane</keyword>
<comment type="caution">
    <text evidence="10">The sequence shown here is derived from an EMBL/GenBank/DDBJ whole genome shotgun (WGS) entry which is preliminary data.</text>
</comment>
<dbReference type="Pfam" id="PF00528">
    <property type="entry name" value="BPD_transp_1"/>
    <property type="match status" value="1"/>
</dbReference>